<dbReference type="Pfam" id="PF13193">
    <property type="entry name" value="AMP-binding_C"/>
    <property type="match status" value="1"/>
</dbReference>
<dbReference type="Gene3D" id="3.30.300.30">
    <property type="match status" value="1"/>
</dbReference>
<evidence type="ECO:0000256" key="2">
    <source>
        <dbReference type="ARBA" id="ARBA00022553"/>
    </source>
</evidence>
<dbReference type="Gene3D" id="3.40.50.980">
    <property type="match status" value="2"/>
</dbReference>
<protein>
    <submittedName>
        <fullName evidence="4">Amino acid adenylation domain-containing protein</fullName>
    </submittedName>
</protein>
<dbReference type="InterPro" id="IPR045851">
    <property type="entry name" value="AMP-bd_C_sf"/>
</dbReference>
<dbReference type="InterPro" id="IPR025110">
    <property type="entry name" value="AMP-bd_C"/>
</dbReference>
<dbReference type="PROSITE" id="PS00455">
    <property type="entry name" value="AMP_BINDING"/>
    <property type="match status" value="1"/>
</dbReference>
<comment type="caution">
    <text evidence="4">The sequence shown here is derived from an EMBL/GenBank/DDBJ whole genome shotgun (WGS) entry which is preliminary data.</text>
</comment>
<dbReference type="Proteomes" id="UP001597419">
    <property type="component" value="Unassembled WGS sequence"/>
</dbReference>
<dbReference type="SUPFAM" id="SSF47336">
    <property type="entry name" value="ACP-like"/>
    <property type="match status" value="1"/>
</dbReference>
<dbReference type="InterPro" id="IPR006162">
    <property type="entry name" value="Ppantetheine_attach_site"/>
</dbReference>
<dbReference type="NCBIfam" id="TIGR01733">
    <property type="entry name" value="AA-adenyl-dom"/>
    <property type="match status" value="1"/>
</dbReference>
<feature type="domain" description="Carrier" evidence="3">
    <location>
        <begin position="511"/>
        <end position="586"/>
    </location>
</feature>
<keyword evidence="1" id="KW-0596">Phosphopantetheine</keyword>
<dbReference type="RefSeq" id="WP_345386618.1">
    <property type="nucleotide sequence ID" value="NZ_BAABHG010000001.1"/>
</dbReference>
<name>A0ABW5GS74_9PSEU</name>
<keyword evidence="5" id="KW-1185">Reference proteome</keyword>
<dbReference type="SMART" id="SM00823">
    <property type="entry name" value="PKS_PP"/>
    <property type="match status" value="1"/>
</dbReference>
<dbReference type="SUPFAM" id="SSF56801">
    <property type="entry name" value="Acetyl-CoA synthetase-like"/>
    <property type="match status" value="1"/>
</dbReference>
<dbReference type="InterPro" id="IPR029058">
    <property type="entry name" value="AB_hydrolase_fold"/>
</dbReference>
<sequence length="587" mass="62124">MSTTNPPTGHTMPAVSTTPALFEATAAAVPDRPAVAMGSTTLTYAELNGEANRLARRLVAHGVGPERLVALVMPRSIEFVIAMLAVHKAGGAYVPVDPDYPEERRRHMLADTAAHCLLRLPGQEVSGAPVVLSVAREADWAEPDLDDEDRLAPLLPGHPAYVIYTSGSTGRPKGVVVTHRGIPNLAADYVRRQRLRPDSRLLAFASPSFDAAVAEFWPMWLAGGCLVLAPSPHLVPGEPLARLVREQRISHITLPPSALAPLAEAGGLPAGVTLLVAGEACPAPVARRWARDRVMINAYGPTETTVAVTASDPLTGDGTPPIGKPITGVHTYVLDSGLRPVRTGDVGELYVTGPGLARGYLHRPAATAERFLPDPFGGPGTRMYRTGDRVRARPDGQLVFVGRADDQLKVRGHRIEPGEVEAALLAVDGVAQAVVSEHENRLVAYVVGTGGIRLGIENLLPPLKKRLPAYLVPDVIVGLPRLPTSPNGKVDRAALSAAEQDGAAHPGTGRAPSTPTEIRLAELFAEVLGVGSVGVDDSFFEVGGHSLLATRLVSRIRSSLRVRLRVQAFFDAPTVAQLAKVLDAAQT</sequence>
<evidence type="ECO:0000259" key="3">
    <source>
        <dbReference type="PROSITE" id="PS50075"/>
    </source>
</evidence>
<dbReference type="InterPro" id="IPR020845">
    <property type="entry name" value="AMP-binding_CS"/>
</dbReference>
<dbReference type="PROSITE" id="PS00012">
    <property type="entry name" value="PHOSPHOPANTETHEINE"/>
    <property type="match status" value="1"/>
</dbReference>
<evidence type="ECO:0000256" key="1">
    <source>
        <dbReference type="ARBA" id="ARBA00022450"/>
    </source>
</evidence>
<accession>A0ABW5GS74</accession>
<dbReference type="InterPro" id="IPR000873">
    <property type="entry name" value="AMP-dep_synth/lig_dom"/>
</dbReference>
<dbReference type="Gene3D" id="3.40.50.1820">
    <property type="entry name" value="alpha/beta hydrolase"/>
    <property type="match status" value="1"/>
</dbReference>
<dbReference type="InterPro" id="IPR009081">
    <property type="entry name" value="PP-bd_ACP"/>
</dbReference>
<organism evidence="4 5">
    <name type="scientific">Amycolatopsis samaneae</name>
    <dbReference type="NCBI Taxonomy" id="664691"/>
    <lineage>
        <taxon>Bacteria</taxon>
        <taxon>Bacillati</taxon>
        <taxon>Actinomycetota</taxon>
        <taxon>Actinomycetes</taxon>
        <taxon>Pseudonocardiales</taxon>
        <taxon>Pseudonocardiaceae</taxon>
        <taxon>Amycolatopsis</taxon>
    </lineage>
</organism>
<dbReference type="InterPro" id="IPR010071">
    <property type="entry name" value="AA_adenyl_dom"/>
</dbReference>
<dbReference type="Pfam" id="PF00550">
    <property type="entry name" value="PP-binding"/>
    <property type="match status" value="1"/>
</dbReference>
<dbReference type="Pfam" id="PF00501">
    <property type="entry name" value="AMP-binding"/>
    <property type="match status" value="1"/>
</dbReference>
<dbReference type="CDD" id="cd17652">
    <property type="entry name" value="A_NRPS_CmdD_like"/>
    <property type="match status" value="1"/>
</dbReference>
<proteinExistence type="predicted"/>
<dbReference type="EMBL" id="JBHUKU010000022">
    <property type="protein sequence ID" value="MFD2463700.1"/>
    <property type="molecule type" value="Genomic_DNA"/>
</dbReference>
<dbReference type="PANTHER" id="PTHR45527">
    <property type="entry name" value="NONRIBOSOMAL PEPTIDE SYNTHETASE"/>
    <property type="match status" value="1"/>
</dbReference>
<evidence type="ECO:0000313" key="4">
    <source>
        <dbReference type="EMBL" id="MFD2463700.1"/>
    </source>
</evidence>
<dbReference type="InterPro" id="IPR020806">
    <property type="entry name" value="PKS_PP-bd"/>
</dbReference>
<gene>
    <name evidence="4" type="ORF">ACFSYJ_34145</name>
</gene>
<dbReference type="InterPro" id="IPR036736">
    <property type="entry name" value="ACP-like_sf"/>
</dbReference>
<dbReference type="Gene3D" id="2.30.38.10">
    <property type="entry name" value="Luciferase, Domain 3"/>
    <property type="match status" value="1"/>
</dbReference>
<evidence type="ECO:0000313" key="5">
    <source>
        <dbReference type="Proteomes" id="UP001597419"/>
    </source>
</evidence>
<dbReference type="PROSITE" id="PS50075">
    <property type="entry name" value="CARRIER"/>
    <property type="match status" value="1"/>
</dbReference>
<keyword evidence="2" id="KW-0597">Phosphoprotein</keyword>
<dbReference type="PANTHER" id="PTHR45527:SF1">
    <property type="entry name" value="FATTY ACID SYNTHASE"/>
    <property type="match status" value="1"/>
</dbReference>
<reference evidence="5" key="1">
    <citation type="journal article" date="2019" name="Int. J. Syst. Evol. Microbiol.">
        <title>The Global Catalogue of Microorganisms (GCM) 10K type strain sequencing project: providing services to taxonomists for standard genome sequencing and annotation.</title>
        <authorList>
            <consortium name="The Broad Institute Genomics Platform"/>
            <consortium name="The Broad Institute Genome Sequencing Center for Infectious Disease"/>
            <person name="Wu L."/>
            <person name="Ma J."/>
        </authorList>
    </citation>
    <scope>NUCLEOTIDE SEQUENCE [LARGE SCALE GENOMIC DNA]</scope>
    <source>
        <strain evidence="5">CGMCC 4.7643</strain>
    </source>
</reference>